<name>A0A8C9RMQ7_SCLFO</name>
<evidence type="ECO:0000256" key="12">
    <source>
        <dbReference type="ARBA" id="ARBA00023157"/>
    </source>
</evidence>
<keyword evidence="8" id="KW-0130">Cell adhesion</keyword>
<feature type="chain" id="PRO_5034728192" evidence="18">
    <location>
        <begin position="23"/>
        <end position="565"/>
    </location>
</feature>
<dbReference type="GeneID" id="108936234"/>
<dbReference type="Pfam" id="PF08205">
    <property type="entry name" value="C2-set_2"/>
    <property type="match status" value="1"/>
</dbReference>
<keyword evidence="10" id="KW-1064">Adaptive immunity</keyword>
<feature type="domain" description="Ig-like" evidence="19">
    <location>
        <begin position="239"/>
        <end position="321"/>
    </location>
</feature>
<dbReference type="CTD" id="30194"/>
<feature type="transmembrane region" description="Helical" evidence="17">
    <location>
        <begin position="509"/>
        <end position="531"/>
    </location>
</feature>
<dbReference type="SUPFAM" id="SSF48726">
    <property type="entry name" value="Immunoglobulin"/>
    <property type="match status" value="4"/>
</dbReference>
<evidence type="ECO:0000256" key="17">
    <source>
        <dbReference type="SAM" id="Phobius"/>
    </source>
</evidence>
<dbReference type="GO" id="GO:0002250">
    <property type="term" value="P:adaptive immune response"/>
    <property type="evidence" value="ECO:0007669"/>
    <property type="project" value="UniProtKB-KW"/>
</dbReference>
<evidence type="ECO:0000256" key="13">
    <source>
        <dbReference type="ARBA" id="ARBA00023180"/>
    </source>
</evidence>
<proteinExistence type="predicted"/>
<evidence type="ECO:0000256" key="16">
    <source>
        <dbReference type="SAM" id="MobiDB-lite"/>
    </source>
</evidence>
<dbReference type="InterPro" id="IPR013162">
    <property type="entry name" value="CD80_C2-set"/>
</dbReference>
<evidence type="ECO:0000256" key="3">
    <source>
        <dbReference type="ARBA" id="ARBA00004489"/>
    </source>
</evidence>
<dbReference type="GO" id="GO:0007155">
    <property type="term" value="P:cell adhesion"/>
    <property type="evidence" value="ECO:0007669"/>
    <property type="project" value="UniProtKB-KW"/>
</dbReference>
<dbReference type="PANTHER" id="PTHR11973">
    <property type="entry name" value="CELL SURFACE GLYCOPROTEIN MUC18-RELATED"/>
    <property type="match status" value="1"/>
</dbReference>
<feature type="domain" description="Ig-like" evidence="19">
    <location>
        <begin position="131"/>
        <end position="235"/>
    </location>
</feature>
<dbReference type="GO" id="GO:0030425">
    <property type="term" value="C:dendrite"/>
    <property type="evidence" value="ECO:0007669"/>
    <property type="project" value="UniProtKB-SubCell"/>
</dbReference>
<keyword evidence="21" id="KW-1185">Reference proteome</keyword>
<evidence type="ECO:0000256" key="7">
    <source>
        <dbReference type="ARBA" id="ARBA00022859"/>
    </source>
</evidence>
<evidence type="ECO:0000256" key="8">
    <source>
        <dbReference type="ARBA" id="ARBA00022889"/>
    </source>
</evidence>
<keyword evidence="12" id="KW-1015">Disulfide bond</keyword>
<evidence type="ECO:0000313" key="20">
    <source>
        <dbReference type="Ensembl" id="ENSSFOP00015019495.1"/>
    </source>
</evidence>
<keyword evidence="13" id="KW-0325">Glycoprotein</keyword>
<dbReference type="InterPro" id="IPR036179">
    <property type="entry name" value="Ig-like_dom_sf"/>
</dbReference>
<reference evidence="20 21" key="1">
    <citation type="submission" date="2019-04" db="EMBL/GenBank/DDBJ databases">
        <authorList>
            <consortium name="Wellcome Sanger Institute Data Sharing"/>
        </authorList>
    </citation>
    <scope>NUCLEOTIDE SEQUENCE [LARGE SCALE GENOMIC DNA]</scope>
</reference>
<evidence type="ECO:0000256" key="4">
    <source>
        <dbReference type="ARBA" id="ARBA00022475"/>
    </source>
</evidence>
<evidence type="ECO:0000256" key="15">
    <source>
        <dbReference type="ARBA" id="ARBA00023319"/>
    </source>
</evidence>
<evidence type="ECO:0000256" key="5">
    <source>
        <dbReference type="ARBA" id="ARBA00022692"/>
    </source>
</evidence>
<dbReference type="PANTHER" id="PTHR11973:SF2">
    <property type="entry name" value="CD166 ANTIGEN"/>
    <property type="match status" value="1"/>
</dbReference>
<dbReference type="InterPro" id="IPR013783">
    <property type="entry name" value="Ig-like_fold"/>
</dbReference>
<dbReference type="OrthoDB" id="9945628at2759"/>
<keyword evidence="14" id="KW-0966">Cell projection</keyword>
<evidence type="ECO:0000256" key="2">
    <source>
        <dbReference type="ARBA" id="ARBA00004279"/>
    </source>
</evidence>
<comment type="subcellular location">
    <subcellularLocation>
        <location evidence="1">Cell membrane</location>
        <topology evidence="1">Single-pass type I membrane protein</topology>
    </subcellularLocation>
    <subcellularLocation>
        <location evidence="3">Cell projection</location>
        <location evidence="3">Axon</location>
    </subcellularLocation>
    <subcellularLocation>
        <location evidence="2">Cell projection</location>
        <location evidence="2">Dendrite</location>
    </subcellularLocation>
</comment>
<accession>A0A8C9RMQ7</accession>
<dbReference type="GO" id="GO:0005886">
    <property type="term" value="C:plasma membrane"/>
    <property type="evidence" value="ECO:0007669"/>
    <property type="project" value="UniProtKB-SubCell"/>
</dbReference>
<feature type="domain" description="Ig-like" evidence="19">
    <location>
        <begin position="406"/>
        <end position="486"/>
    </location>
</feature>
<dbReference type="CDD" id="cd00098">
    <property type="entry name" value="IgC1"/>
    <property type="match status" value="1"/>
</dbReference>
<evidence type="ECO:0000256" key="9">
    <source>
        <dbReference type="ARBA" id="ARBA00022989"/>
    </source>
</evidence>
<keyword evidence="15" id="KW-0393">Immunoglobulin domain</keyword>
<evidence type="ECO:0000256" key="11">
    <source>
        <dbReference type="ARBA" id="ARBA00023136"/>
    </source>
</evidence>
<evidence type="ECO:0000256" key="6">
    <source>
        <dbReference type="ARBA" id="ARBA00022737"/>
    </source>
</evidence>
<dbReference type="InterPro" id="IPR003599">
    <property type="entry name" value="Ig_sub"/>
</dbReference>
<feature type="region of interest" description="Disordered" evidence="16">
    <location>
        <begin position="534"/>
        <end position="565"/>
    </location>
</feature>
<gene>
    <name evidence="20" type="primary">ALCAM</name>
    <name evidence="20" type="synonym">alcama</name>
</gene>
<reference evidence="20" key="3">
    <citation type="submission" date="2025-09" db="UniProtKB">
        <authorList>
            <consortium name="Ensembl"/>
        </authorList>
    </citation>
    <scope>IDENTIFICATION</scope>
</reference>
<dbReference type="InterPro" id="IPR051116">
    <property type="entry name" value="Surface_Rcpt/Adhesion_Mol"/>
</dbReference>
<keyword evidence="6" id="KW-0677">Repeat</keyword>
<keyword evidence="9 17" id="KW-1133">Transmembrane helix</keyword>
<evidence type="ECO:0000256" key="14">
    <source>
        <dbReference type="ARBA" id="ARBA00023273"/>
    </source>
</evidence>
<dbReference type="Ensembl" id="ENSSFOT00015019721.2">
    <property type="protein sequence ID" value="ENSSFOP00015019495.1"/>
    <property type="gene ID" value="ENSSFOG00015012544.2"/>
</dbReference>
<organism evidence="20 21">
    <name type="scientific">Scleropages formosus</name>
    <name type="common">Asian bonytongue</name>
    <name type="synonym">Osteoglossum formosum</name>
    <dbReference type="NCBI Taxonomy" id="113540"/>
    <lineage>
        <taxon>Eukaryota</taxon>
        <taxon>Metazoa</taxon>
        <taxon>Chordata</taxon>
        <taxon>Craniata</taxon>
        <taxon>Vertebrata</taxon>
        <taxon>Euteleostomi</taxon>
        <taxon>Actinopterygii</taxon>
        <taxon>Neopterygii</taxon>
        <taxon>Teleostei</taxon>
        <taxon>Osteoglossocephala</taxon>
        <taxon>Osteoglossomorpha</taxon>
        <taxon>Osteoglossiformes</taxon>
        <taxon>Osteoglossidae</taxon>
        <taxon>Scleropages</taxon>
    </lineage>
</organism>
<keyword evidence="4" id="KW-1003">Cell membrane</keyword>
<protein>
    <submittedName>
        <fullName evidence="20">Activated leukocyte cell adhesion molecule b</fullName>
    </submittedName>
</protein>
<evidence type="ECO:0000259" key="19">
    <source>
        <dbReference type="PROSITE" id="PS50835"/>
    </source>
</evidence>
<dbReference type="SMART" id="SM00409">
    <property type="entry name" value="IG"/>
    <property type="match status" value="3"/>
</dbReference>
<dbReference type="Proteomes" id="UP000694397">
    <property type="component" value="Chromosome 4"/>
</dbReference>
<dbReference type="SMART" id="SM00408">
    <property type="entry name" value="IGc2"/>
    <property type="match status" value="2"/>
</dbReference>
<dbReference type="GeneTree" id="ENSGT00940000156881"/>
<keyword evidence="7" id="KW-0391">Immunity</keyword>
<feature type="compositionally biased region" description="Basic and acidic residues" evidence="16">
    <location>
        <begin position="542"/>
        <end position="565"/>
    </location>
</feature>
<evidence type="ECO:0000313" key="21">
    <source>
        <dbReference type="Proteomes" id="UP000694397"/>
    </source>
</evidence>
<keyword evidence="11 17" id="KW-0472">Membrane</keyword>
<dbReference type="AlphaFoldDB" id="A0A8C9RMQ7"/>
<dbReference type="InterPro" id="IPR003598">
    <property type="entry name" value="Ig_sub2"/>
</dbReference>
<dbReference type="GO" id="GO:0030424">
    <property type="term" value="C:axon"/>
    <property type="evidence" value="ECO:0007669"/>
    <property type="project" value="UniProtKB-SubCell"/>
</dbReference>
<dbReference type="Gene3D" id="2.60.40.10">
    <property type="entry name" value="Immunoglobulins"/>
    <property type="match status" value="5"/>
</dbReference>
<sequence>MLKTGCLFRAFLAAALLLEASSLQTITALYGDTIKVPCNPGGVKPASHMFTKWKYDIPDSAPGDLLVKQAHMDEVTIQATGFYKDRVSMGNDSSLLISRATLEDQKTFTCMEVGPADIKEYSTNVLVYKKPSAPQIKDKVKELENGKLTAVGECVALNANPPANITWFKNDTQLTDDGKLIVITVLLKKDPTTGLTTTSSKLQYTAVKQDVYSTFTCTIQHPLGPVQVSAPEKFTVIYPTETVDLQVVNKGSIKEGDNVTLKCKADGNPRPTSFNFHLKGKKVTVDNTDTYALTDVTRNSTGEYKCSPVNNDKMVGSKNIVVHYLDVSLNPSGKIIKNVEEALEVQMQKNASADVKVSWTKDNEKLGKQPVFTQLKYSDSGVYECEVSVEGITKKRSFQLVVEGKPVIKKLDKKRGDEGKHKVLMCEAEGSPKPTVQWSINGTYEESPYINGKITHKITVLPRENLTVTCMVSNKLGADTKEILVSSLFEEERGKQKGTPGEGEDQAKLIVGIVVGLILAAMIVGIIYWIYQKKSKQGSWKTGEKERGTSEESKKLEENNHKPEV</sequence>
<reference evidence="20" key="2">
    <citation type="submission" date="2025-08" db="UniProtKB">
        <authorList>
            <consortium name="Ensembl"/>
        </authorList>
    </citation>
    <scope>IDENTIFICATION</scope>
</reference>
<feature type="domain" description="Ig-like" evidence="19">
    <location>
        <begin position="31"/>
        <end position="110"/>
    </location>
</feature>
<dbReference type="PROSITE" id="PS50835">
    <property type="entry name" value="IG_LIKE"/>
    <property type="match status" value="5"/>
</dbReference>
<keyword evidence="18" id="KW-0732">Signal</keyword>
<dbReference type="Pfam" id="PF13927">
    <property type="entry name" value="Ig_3"/>
    <property type="match status" value="1"/>
</dbReference>
<dbReference type="InterPro" id="IPR007110">
    <property type="entry name" value="Ig-like_dom"/>
</dbReference>
<evidence type="ECO:0000256" key="1">
    <source>
        <dbReference type="ARBA" id="ARBA00004251"/>
    </source>
</evidence>
<feature type="signal peptide" evidence="18">
    <location>
        <begin position="1"/>
        <end position="22"/>
    </location>
</feature>
<evidence type="ECO:0000256" key="10">
    <source>
        <dbReference type="ARBA" id="ARBA00023130"/>
    </source>
</evidence>
<keyword evidence="5 17" id="KW-0812">Transmembrane</keyword>
<evidence type="ECO:0000256" key="18">
    <source>
        <dbReference type="SAM" id="SignalP"/>
    </source>
</evidence>
<feature type="domain" description="Ig-like" evidence="19">
    <location>
        <begin position="333"/>
        <end position="399"/>
    </location>
</feature>